<keyword evidence="2" id="KW-0560">Oxidoreductase</keyword>
<keyword evidence="6" id="KW-1185">Reference proteome</keyword>
<dbReference type="SUPFAM" id="SSF51735">
    <property type="entry name" value="NAD(P)-binding Rossmann-fold domains"/>
    <property type="match status" value="1"/>
</dbReference>
<dbReference type="PANTHER" id="PTHR48075:SF1">
    <property type="entry name" value="LAMBDA-CRYSTALLIN HOMOLOG"/>
    <property type="match status" value="1"/>
</dbReference>
<name>A0ABR3Z173_9PEZI</name>
<dbReference type="Pfam" id="PF00725">
    <property type="entry name" value="3HCDH"/>
    <property type="match status" value="1"/>
</dbReference>
<evidence type="ECO:0000256" key="2">
    <source>
        <dbReference type="ARBA" id="ARBA00023002"/>
    </source>
</evidence>
<dbReference type="Proteomes" id="UP001583186">
    <property type="component" value="Unassembled WGS sequence"/>
</dbReference>
<sequence length="283" mass="31044">MTQGQTSKTYLSSVWPNADSLVSLFSSGRIAIASTLSGAVQHADIIQEQGPEDRAFKQDIWAQVEPLAKLDALFWSSTSGIPATVQAEKLHDKNRVIVVHPYNPPHIMPLLEIVPTPIVAEGGSDTLVRTLGYWETLGRSPVVIKKEVPGFVANRLAFVLFREAAYLADLGVASPADIDRIVEQSLGPRWAVRGPFWSYHAGGGPSQGLEYFFDKIGATIQECWDDVGVINLRKKGDVSTIQSWEDKLCRDVEEVYGTLGTQELATRDGKLTRVLEVNKSPSV</sequence>
<evidence type="ECO:0000259" key="4">
    <source>
        <dbReference type="Pfam" id="PF02737"/>
    </source>
</evidence>
<reference evidence="5 6" key="1">
    <citation type="journal article" date="2024" name="IMA Fungus">
        <title>IMA Genome - F19 : A genome assembly and annotation guide to empower mycologists, including annotated draft genome sequences of Ceratocystis pirilliformis, Diaporthe australafricana, Fusarium ophioides, Paecilomyces lecythidis, and Sporothrix stenoceras.</title>
        <authorList>
            <person name="Aylward J."/>
            <person name="Wilson A.M."/>
            <person name="Visagie C.M."/>
            <person name="Spraker J."/>
            <person name="Barnes I."/>
            <person name="Buitendag C."/>
            <person name="Ceriani C."/>
            <person name="Del Mar Angel L."/>
            <person name="du Plessis D."/>
            <person name="Fuchs T."/>
            <person name="Gasser K."/>
            <person name="Kramer D."/>
            <person name="Li W."/>
            <person name="Munsamy K."/>
            <person name="Piso A."/>
            <person name="Price J.L."/>
            <person name="Sonnekus B."/>
            <person name="Thomas C."/>
            <person name="van der Nest A."/>
            <person name="van Dijk A."/>
            <person name="van Heerden A."/>
            <person name="van Vuuren N."/>
            <person name="Yilmaz N."/>
            <person name="Duong T.A."/>
            <person name="van der Merwe N.A."/>
            <person name="Wingfield M.J."/>
            <person name="Wingfield B.D."/>
        </authorList>
    </citation>
    <scope>NUCLEOTIDE SEQUENCE [LARGE SCALE GENOMIC DNA]</scope>
    <source>
        <strain evidence="5 6">CMW 5346</strain>
    </source>
</reference>
<dbReference type="PANTHER" id="PTHR48075">
    <property type="entry name" value="3-HYDROXYACYL-COA DEHYDROGENASE FAMILY PROTEIN"/>
    <property type="match status" value="1"/>
</dbReference>
<evidence type="ECO:0008006" key="7">
    <source>
        <dbReference type="Google" id="ProtNLM"/>
    </source>
</evidence>
<dbReference type="InterPro" id="IPR008927">
    <property type="entry name" value="6-PGluconate_DH-like_C_sf"/>
</dbReference>
<proteinExistence type="inferred from homology"/>
<comment type="similarity">
    <text evidence="1">Belongs to the 3-hydroxyacyl-CoA dehydrogenase family.</text>
</comment>
<dbReference type="InterPro" id="IPR013328">
    <property type="entry name" value="6PGD_dom2"/>
</dbReference>
<dbReference type="Gene3D" id="3.40.50.720">
    <property type="entry name" value="NAD(P)-binding Rossmann-like Domain"/>
    <property type="match status" value="1"/>
</dbReference>
<feature type="domain" description="3-hydroxyacyl-CoA dehydrogenase NAD binding" evidence="4">
    <location>
        <begin position="28"/>
        <end position="146"/>
    </location>
</feature>
<dbReference type="EMBL" id="JAWCUI010000035">
    <property type="protein sequence ID" value="KAL1894050.1"/>
    <property type="molecule type" value="Genomic_DNA"/>
</dbReference>
<evidence type="ECO:0000313" key="6">
    <source>
        <dbReference type="Proteomes" id="UP001583186"/>
    </source>
</evidence>
<dbReference type="Gene3D" id="1.10.1040.10">
    <property type="entry name" value="N-(1-d-carboxylethyl)-l-norvaline Dehydrogenase, domain 2"/>
    <property type="match status" value="1"/>
</dbReference>
<organism evidence="5 6">
    <name type="scientific">Sporothrix stenoceras</name>
    <dbReference type="NCBI Taxonomy" id="5173"/>
    <lineage>
        <taxon>Eukaryota</taxon>
        <taxon>Fungi</taxon>
        <taxon>Dikarya</taxon>
        <taxon>Ascomycota</taxon>
        <taxon>Pezizomycotina</taxon>
        <taxon>Sordariomycetes</taxon>
        <taxon>Sordariomycetidae</taxon>
        <taxon>Ophiostomatales</taxon>
        <taxon>Ophiostomataceae</taxon>
        <taxon>Sporothrix</taxon>
    </lineage>
</organism>
<gene>
    <name evidence="5" type="ORF">Sste5346_006192</name>
</gene>
<accession>A0ABR3Z173</accession>
<feature type="domain" description="3-hydroxyacyl-CoA dehydrogenase C-terminal" evidence="3">
    <location>
        <begin position="150"/>
        <end position="200"/>
    </location>
</feature>
<evidence type="ECO:0000259" key="3">
    <source>
        <dbReference type="Pfam" id="PF00725"/>
    </source>
</evidence>
<dbReference type="SUPFAM" id="SSF48179">
    <property type="entry name" value="6-phosphogluconate dehydrogenase C-terminal domain-like"/>
    <property type="match status" value="1"/>
</dbReference>
<dbReference type="Pfam" id="PF02737">
    <property type="entry name" value="3HCDH_N"/>
    <property type="match status" value="1"/>
</dbReference>
<protein>
    <recommendedName>
        <fullName evidence="7">3-hydroxyacyl-CoA dehydrogenase</fullName>
    </recommendedName>
</protein>
<evidence type="ECO:0000313" key="5">
    <source>
        <dbReference type="EMBL" id="KAL1894050.1"/>
    </source>
</evidence>
<comment type="caution">
    <text evidence="5">The sequence shown here is derived from an EMBL/GenBank/DDBJ whole genome shotgun (WGS) entry which is preliminary data.</text>
</comment>
<dbReference type="InterPro" id="IPR036291">
    <property type="entry name" value="NAD(P)-bd_dom_sf"/>
</dbReference>
<evidence type="ECO:0000256" key="1">
    <source>
        <dbReference type="ARBA" id="ARBA00009463"/>
    </source>
</evidence>
<dbReference type="InterPro" id="IPR006176">
    <property type="entry name" value="3-OHacyl-CoA_DH_NAD-bd"/>
</dbReference>
<dbReference type="InterPro" id="IPR006108">
    <property type="entry name" value="3HC_DH_C"/>
</dbReference>